<sequence>MNKLSLSITKSAVMEMILHIRPCTESSNQLIYLRLSAFICGQLLLSGLYSHRGTFDN</sequence>
<dbReference type="EMBL" id="CP099464">
    <property type="protein sequence ID" value="UUO16534.1"/>
    <property type="molecule type" value="Genomic_DNA"/>
</dbReference>
<accession>A0ABY5LZW8</accession>
<keyword evidence="1" id="KW-1133">Transmembrane helix</keyword>
<evidence type="ECO:0008006" key="4">
    <source>
        <dbReference type="Google" id="ProtNLM"/>
    </source>
</evidence>
<dbReference type="Proteomes" id="UP001057561">
    <property type="component" value="Chromosome"/>
</dbReference>
<reference evidence="2" key="1">
    <citation type="submission" date="2022-06" db="EMBL/GenBank/DDBJ databases">
        <title>Nostosin G and Spiroidesin B from the Cyanobacterium Dolichospermum sp. NIES-1697.</title>
        <authorList>
            <person name="Phan C.-S."/>
            <person name="Mehjabin J.J."/>
            <person name="Anas A.R.J."/>
            <person name="Hayasaka M."/>
            <person name="Onoki R."/>
            <person name="Wang J."/>
            <person name="Umezawa T."/>
            <person name="Washio K."/>
            <person name="Morikawa M."/>
            <person name="Okino T."/>
        </authorList>
    </citation>
    <scope>NUCLEOTIDE SEQUENCE</scope>
    <source>
        <strain evidence="2">NIES-1697</strain>
    </source>
</reference>
<evidence type="ECO:0000256" key="1">
    <source>
        <dbReference type="SAM" id="Phobius"/>
    </source>
</evidence>
<protein>
    <recommendedName>
        <fullName evidence="4">Transposase</fullName>
    </recommendedName>
</protein>
<keyword evidence="1" id="KW-0812">Transmembrane</keyword>
<gene>
    <name evidence="2" type="ORF">NG743_05730</name>
</gene>
<dbReference type="RefSeq" id="WP_160170656.1">
    <property type="nucleotide sequence ID" value="NZ_CP099464.1"/>
</dbReference>
<evidence type="ECO:0000313" key="2">
    <source>
        <dbReference type="EMBL" id="UUO16534.1"/>
    </source>
</evidence>
<name>A0ABY5LZW8_9CYAN</name>
<keyword evidence="1" id="KW-0472">Membrane</keyword>
<organism evidence="2 3">
    <name type="scientific">Dolichospermum heterosporum TAC447</name>
    <dbReference type="NCBI Taxonomy" id="747523"/>
    <lineage>
        <taxon>Bacteria</taxon>
        <taxon>Bacillati</taxon>
        <taxon>Cyanobacteriota</taxon>
        <taxon>Cyanophyceae</taxon>
        <taxon>Nostocales</taxon>
        <taxon>Aphanizomenonaceae</taxon>
        <taxon>Dolichospermum</taxon>
        <taxon>Dolichospermum heterosporum</taxon>
    </lineage>
</organism>
<evidence type="ECO:0000313" key="3">
    <source>
        <dbReference type="Proteomes" id="UP001057561"/>
    </source>
</evidence>
<keyword evidence="3" id="KW-1185">Reference proteome</keyword>
<feature type="transmembrane region" description="Helical" evidence="1">
    <location>
        <begin position="31"/>
        <end position="49"/>
    </location>
</feature>
<proteinExistence type="predicted"/>